<dbReference type="InterPro" id="IPR012910">
    <property type="entry name" value="Plug_dom"/>
</dbReference>
<proteinExistence type="inferred from homology"/>
<keyword evidence="13" id="KW-1185">Reference proteome</keyword>
<dbReference type="InterPro" id="IPR036942">
    <property type="entry name" value="Beta-barrel_TonB_sf"/>
</dbReference>
<feature type="domain" description="Outer membrane protein beta-barrel" evidence="11">
    <location>
        <begin position="393"/>
        <end position="786"/>
    </location>
</feature>
<feature type="chain" id="PRO_5047186533" evidence="9">
    <location>
        <begin position="25"/>
        <end position="813"/>
    </location>
</feature>
<keyword evidence="9" id="KW-0732">Signal</keyword>
<feature type="compositionally biased region" description="Basic and acidic residues" evidence="8">
    <location>
        <begin position="804"/>
        <end position="813"/>
    </location>
</feature>
<dbReference type="RefSeq" id="WP_066620111.1">
    <property type="nucleotide sequence ID" value="NZ_JBHSYQ010000003.1"/>
</dbReference>
<dbReference type="Pfam" id="PF13620">
    <property type="entry name" value="CarboxypepD_reg"/>
    <property type="match status" value="1"/>
</dbReference>
<dbReference type="InterPro" id="IPR041700">
    <property type="entry name" value="OMP_b-brl_3"/>
</dbReference>
<evidence type="ECO:0000256" key="1">
    <source>
        <dbReference type="ARBA" id="ARBA00004571"/>
    </source>
</evidence>
<evidence type="ECO:0000259" key="10">
    <source>
        <dbReference type="Pfam" id="PF07715"/>
    </source>
</evidence>
<accession>A0ABW2DET0</accession>
<dbReference type="Pfam" id="PF07715">
    <property type="entry name" value="Plug"/>
    <property type="match status" value="1"/>
</dbReference>
<name>A0ABW2DET0_9BACT</name>
<keyword evidence="3 7" id="KW-1134">Transmembrane beta strand</keyword>
<evidence type="ECO:0000256" key="6">
    <source>
        <dbReference type="ARBA" id="ARBA00023237"/>
    </source>
</evidence>
<evidence type="ECO:0000313" key="12">
    <source>
        <dbReference type="EMBL" id="MFC6996347.1"/>
    </source>
</evidence>
<keyword evidence="12" id="KW-0675">Receptor</keyword>
<dbReference type="Gene3D" id="2.40.170.20">
    <property type="entry name" value="TonB-dependent receptor, beta-barrel domain"/>
    <property type="match status" value="1"/>
</dbReference>
<keyword evidence="6 7" id="KW-0998">Cell outer membrane</keyword>
<keyword evidence="5 7" id="KW-0472">Membrane</keyword>
<dbReference type="SUPFAM" id="SSF56935">
    <property type="entry name" value="Porins"/>
    <property type="match status" value="1"/>
</dbReference>
<feature type="region of interest" description="Disordered" evidence="8">
    <location>
        <begin position="790"/>
        <end position="813"/>
    </location>
</feature>
<evidence type="ECO:0000256" key="3">
    <source>
        <dbReference type="ARBA" id="ARBA00022452"/>
    </source>
</evidence>
<keyword evidence="4 7" id="KW-0812">Transmembrane</keyword>
<evidence type="ECO:0000256" key="7">
    <source>
        <dbReference type="PROSITE-ProRule" id="PRU01360"/>
    </source>
</evidence>
<evidence type="ECO:0000256" key="2">
    <source>
        <dbReference type="ARBA" id="ARBA00022448"/>
    </source>
</evidence>
<dbReference type="SUPFAM" id="SSF49464">
    <property type="entry name" value="Carboxypeptidase regulatory domain-like"/>
    <property type="match status" value="1"/>
</dbReference>
<dbReference type="PANTHER" id="PTHR40980:SF4">
    <property type="entry name" value="TONB-DEPENDENT RECEPTOR-LIKE BETA-BARREL DOMAIN-CONTAINING PROTEIN"/>
    <property type="match status" value="1"/>
</dbReference>
<sequence length="813" mass="89791">MKKRALFLLGLLCLCLNVSVEGWAQSASQPIALAEVKGPGKISGVLTDSLTGKPVEFATVALLQNGKNLDGTLTDSRGHFTFSHLRTGTYELNFSFIGYNAKNLKSIIITEKDPEVIVGNTKLSPAATKLQEVTVVGQKPLIEDKIDRLIYNADQDLTNTGGNAADVLQKVPSLTVDADGNVQLRGSGNVRVLLNGKPSPFLANNLAEALKQIPSDQIKSVEVITSPSAKYDAEGTAGIINIITKKSFVPGLNGNVGLTLGNRNSSLSSSLYARRGKFGTNLSLSGFQYNVPKGFGMYRKEFREGEDVVTTQTGGGRVYGGGGNVQLGLEYDLDSVNLLSAGVQLNTGRYKGDGSQKTITSESGPYQQIGNNTHNQFSPLSADINFGYTRIIKPKQELTVLGQFSQFKMESFIDQNRHTLGDQQLYYLQHNTNQSMNRETTLQTDYVHPFTDKSTLEVGVKSIFRRAYSNTQYQVHYPLEDRQDLEDNNFNYTQDVAAGYLSYKVTLLKNYAAIIGVRYEHTRLKGAFTSTQTNLDESYQHIIPSLAVSRTFKENHTLKLSYTQRLQRPHIFLLNPYRDIRDPKSVFYGNPKLAPELSHLYEIGYSTFFKTSSVSTALYVRKINNAIQQVTPEIIDGISQNTFANAGKLLSYGLNVSGSTKPVPALNLNGNLNLYYNQINGLGMHNSGWQYNLSFSTGYDFGKGFSGQFSGGFNSPRVLLQGQSLSWSYYNLAVKKELFDKRGSVSLGVNNPFTKSINYGQQISTAVFEQTNDNINFNRGIRISFDFKFGQQSGSKPPRKKKTIKNDDMKEGA</sequence>
<dbReference type="Gene3D" id="2.170.130.10">
    <property type="entry name" value="TonB-dependent receptor, plug domain"/>
    <property type="match status" value="1"/>
</dbReference>
<dbReference type="Proteomes" id="UP001596405">
    <property type="component" value="Unassembled WGS sequence"/>
</dbReference>
<dbReference type="EMBL" id="JBHSYQ010000003">
    <property type="protein sequence ID" value="MFC6996347.1"/>
    <property type="molecule type" value="Genomic_DNA"/>
</dbReference>
<dbReference type="Pfam" id="PF14905">
    <property type="entry name" value="OMP_b-brl_3"/>
    <property type="match status" value="1"/>
</dbReference>
<protein>
    <submittedName>
        <fullName evidence="12">TonB-dependent receptor domain-containing protein</fullName>
    </submittedName>
</protein>
<organism evidence="12 13">
    <name type="scientific">Rufibacter roseus</name>
    <dbReference type="NCBI Taxonomy" id="1567108"/>
    <lineage>
        <taxon>Bacteria</taxon>
        <taxon>Pseudomonadati</taxon>
        <taxon>Bacteroidota</taxon>
        <taxon>Cytophagia</taxon>
        <taxon>Cytophagales</taxon>
        <taxon>Hymenobacteraceae</taxon>
        <taxon>Rufibacter</taxon>
    </lineage>
</organism>
<comment type="subcellular location">
    <subcellularLocation>
        <location evidence="1 7">Cell outer membrane</location>
        <topology evidence="1 7">Multi-pass membrane protein</topology>
    </subcellularLocation>
</comment>
<dbReference type="InterPro" id="IPR037066">
    <property type="entry name" value="Plug_dom_sf"/>
</dbReference>
<evidence type="ECO:0000256" key="4">
    <source>
        <dbReference type="ARBA" id="ARBA00022692"/>
    </source>
</evidence>
<keyword evidence="2 7" id="KW-0813">Transport</keyword>
<evidence type="ECO:0000256" key="8">
    <source>
        <dbReference type="SAM" id="MobiDB-lite"/>
    </source>
</evidence>
<dbReference type="InterPro" id="IPR008969">
    <property type="entry name" value="CarboxyPept-like_regulatory"/>
</dbReference>
<evidence type="ECO:0000313" key="13">
    <source>
        <dbReference type="Proteomes" id="UP001596405"/>
    </source>
</evidence>
<reference evidence="13" key="1">
    <citation type="journal article" date="2019" name="Int. J. Syst. Evol. Microbiol.">
        <title>The Global Catalogue of Microorganisms (GCM) 10K type strain sequencing project: providing services to taxonomists for standard genome sequencing and annotation.</title>
        <authorList>
            <consortium name="The Broad Institute Genomics Platform"/>
            <consortium name="The Broad Institute Genome Sequencing Center for Infectious Disease"/>
            <person name="Wu L."/>
            <person name="Ma J."/>
        </authorList>
    </citation>
    <scope>NUCLEOTIDE SEQUENCE [LARGE SCALE GENOMIC DNA]</scope>
    <source>
        <strain evidence="13">CGMCC 4.7393</strain>
    </source>
</reference>
<gene>
    <name evidence="12" type="ORF">ACFQHR_01865</name>
</gene>
<dbReference type="PROSITE" id="PS52016">
    <property type="entry name" value="TONB_DEPENDENT_REC_3"/>
    <property type="match status" value="1"/>
</dbReference>
<comment type="caution">
    <text evidence="12">The sequence shown here is derived from an EMBL/GenBank/DDBJ whole genome shotgun (WGS) entry which is preliminary data.</text>
</comment>
<evidence type="ECO:0000256" key="9">
    <source>
        <dbReference type="SAM" id="SignalP"/>
    </source>
</evidence>
<dbReference type="PANTHER" id="PTHR40980">
    <property type="entry name" value="PLUG DOMAIN-CONTAINING PROTEIN"/>
    <property type="match status" value="1"/>
</dbReference>
<evidence type="ECO:0000259" key="11">
    <source>
        <dbReference type="Pfam" id="PF14905"/>
    </source>
</evidence>
<comment type="similarity">
    <text evidence="7">Belongs to the TonB-dependent receptor family.</text>
</comment>
<dbReference type="Gene3D" id="2.60.40.1120">
    <property type="entry name" value="Carboxypeptidase-like, regulatory domain"/>
    <property type="match status" value="1"/>
</dbReference>
<evidence type="ECO:0000256" key="5">
    <source>
        <dbReference type="ARBA" id="ARBA00023136"/>
    </source>
</evidence>
<feature type="signal peptide" evidence="9">
    <location>
        <begin position="1"/>
        <end position="24"/>
    </location>
</feature>
<feature type="domain" description="TonB-dependent receptor plug" evidence="10">
    <location>
        <begin position="157"/>
        <end position="239"/>
    </location>
</feature>
<dbReference type="InterPro" id="IPR039426">
    <property type="entry name" value="TonB-dep_rcpt-like"/>
</dbReference>